<dbReference type="SUPFAM" id="SSF82708">
    <property type="entry name" value="R3H domain"/>
    <property type="match status" value="1"/>
</dbReference>
<evidence type="ECO:0000313" key="6">
    <source>
        <dbReference type="Proteomes" id="UP001281003"/>
    </source>
</evidence>
<name>A0AAE0UGQ1_SORBR</name>
<comment type="caution">
    <text evidence="5">The sequence shown here is derived from an EMBL/GenBank/DDBJ whole genome shotgun (WGS) entry which is preliminary data.</text>
</comment>
<dbReference type="GO" id="GO:0003676">
    <property type="term" value="F:nucleic acid binding"/>
    <property type="evidence" value="ECO:0007669"/>
    <property type="project" value="UniProtKB-UniRule"/>
</dbReference>
<reference evidence="5" key="1">
    <citation type="journal article" date="2023" name="Mol. Phylogenet. Evol.">
        <title>Genome-scale phylogeny and comparative genomics of the fungal order Sordariales.</title>
        <authorList>
            <person name="Hensen N."/>
            <person name="Bonometti L."/>
            <person name="Westerberg I."/>
            <person name="Brannstrom I.O."/>
            <person name="Guillou S."/>
            <person name="Cros-Aarteil S."/>
            <person name="Calhoun S."/>
            <person name="Haridas S."/>
            <person name="Kuo A."/>
            <person name="Mondo S."/>
            <person name="Pangilinan J."/>
            <person name="Riley R."/>
            <person name="LaButti K."/>
            <person name="Andreopoulos B."/>
            <person name="Lipzen A."/>
            <person name="Chen C."/>
            <person name="Yan M."/>
            <person name="Daum C."/>
            <person name="Ng V."/>
            <person name="Clum A."/>
            <person name="Steindorff A."/>
            <person name="Ohm R.A."/>
            <person name="Martin F."/>
            <person name="Silar P."/>
            <person name="Natvig D.O."/>
            <person name="Lalanne C."/>
            <person name="Gautier V."/>
            <person name="Ament-Velasquez S.L."/>
            <person name="Kruys A."/>
            <person name="Hutchinson M.I."/>
            <person name="Powell A.J."/>
            <person name="Barry K."/>
            <person name="Miller A.N."/>
            <person name="Grigoriev I.V."/>
            <person name="Debuchy R."/>
            <person name="Gladieux P."/>
            <person name="Hiltunen Thoren M."/>
            <person name="Johannesson H."/>
        </authorList>
    </citation>
    <scope>NUCLEOTIDE SEQUENCE</scope>
    <source>
        <strain evidence="5">FGSC 1904</strain>
    </source>
</reference>
<dbReference type="PROSITE" id="PS51061">
    <property type="entry name" value="R3H"/>
    <property type="match status" value="1"/>
</dbReference>
<dbReference type="EMBL" id="JAUTDP010000001">
    <property type="protein sequence ID" value="KAK3403463.1"/>
    <property type="molecule type" value="Genomic_DNA"/>
</dbReference>
<dbReference type="PANTHER" id="PTHR15672">
    <property type="entry name" value="CAMP-REGULATED PHOSPHOPROTEIN 21 RELATED R3H DOMAIN CONTAINING PROTEIN"/>
    <property type="match status" value="1"/>
</dbReference>
<dbReference type="CDD" id="cd02642">
    <property type="entry name" value="R3H_encore_like"/>
    <property type="match status" value="1"/>
</dbReference>
<feature type="compositionally biased region" description="Basic and acidic residues" evidence="2">
    <location>
        <begin position="480"/>
        <end position="489"/>
    </location>
</feature>
<dbReference type="Pfam" id="PF01424">
    <property type="entry name" value="R3H"/>
    <property type="match status" value="1"/>
</dbReference>
<feature type="compositionally biased region" description="Polar residues" evidence="2">
    <location>
        <begin position="685"/>
        <end position="697"/>
    </location>
</feature>
<dbReference type="Pfam" id="PF12752">
    <property type="entry name" value="SUZ"/>
    <property type="match status" value="1"/>
</dbReference>
<dbReference type="InterPro" id="IPR024771">
    <property type="entry name" value="SUZ"/>
</dbReference>
<dbReference type="InterPro" id="IPR001374">
    <property type="entry name" value="R3H_dom"/>
</dbReference>
<dbReference type="PANTHER" id="PTHR15672:SF8">
    <property type="entry name" value="PROTEIN ENCORE"/>
    <property type="match status" value="1"/>
</dbReference>
<feature type="region of interest" description="Disordered" evidence="2">
    <location>
        <begin position="113"/>
        <end position="185"/>
    </location>
</feature>
<feature type="compositionally biased region" description="Polar residues" evidence="2">
    <location>
        <begin position="448"/>
        <end position="466"/>
    </location>
</feature>
<feature type="region of interest" description="Disordered" evidence="2">
    <location>
        <begin position="391"/>
        <end position="493"/>
    </location>
</feature>
<feature type="compositionally biased region" description="Low complexity" evidence="2">
    <location>
        <begin position="58"/>
        <end position="70"/>
    </location>
</feature>
<organism evidence="5 6">
    <name type="scientific">Sordaria brevicollis</name>
    <dbReference type="NCBI Taxonomy" id="83679"/>
    <lineage>
        <taxon>Eukaryota</taxon>
        <taxon>Fungi</taxon>
        <taxon>Dikarya</taxon>
        <taxon>Ascomycota</taxon>
        <taxon>Pezizomycotina</taxon>
        <taxon>Sordariomycetes</taxon>
        <taxon>Sordariomycetidae</taxon>
        <taxon>Sordariales</taxon>
        <taxon>Sordariaceae</taxon>
        <taxon>Sordaria</taxon>
    </lineage>
</organism>
<dbReference type="AlphaFoldDB" id="A0AAE0UGQ1"/>
<dbReference type="Proteomes" id="UP001281003">
    <property type="component" value="Unassembled WGS sequence"/>
</dbReference>
<feature type="region of interest" description="Disordered" evidence="2">
    <location>
        <begin position="552"/>
        <end position="824"/>
    </location>
</feature>
<keyword evidence="6" id="KW-1185">Reference proteome</keyword>
<evidence type="ECO:0000313" key="5">
    <source>
        <dbReference type="EMBL" id="KAK3403463.1"/>
    </source>
</evidence>
<feature type="compositionally biased region" description="Low complexity" evidence="2">
    <location>
        <begin position="603"/>
        <end position="612"/>
    </location>
</feature>
<feature type="region of interest" description="Disordered" evidence="2">
    <location>
        <begin position="58"/>
        <end position="87"/>
    </location>
</feature>
<feature type="compositionally biased region" description="Polar residues" evidence="2">
    <location>
        <begin position="119"/>
        <end position="146"/>
    </location>
</feature>
<evidence type="ECO:0000259" key="4">
    <source>
        <dbReference type="PROSITE" id="PS51673"/>
    </source>
</evidence>
<gene>
    <name evidence="5" type="ORF">B0T20DRAFT_343053</name>
</gene>
<dbReference type="PROSITE" id="PS51673">
    <property type="entry name" value="SUZ"/>
    <property type="match status" value="1"/>
</dbReference>
<dbReference type="GO" id="GO:0006012">
    <property type="term" value="P:galactose metabolic process"/>
    <property type="evidence" value="ECO:0007669"/>
    <property type="project" value="TreeGrafter"/>
</dbReference>
<sequence>MATFQSTGNDVKLSFAKVAAASASKDSATMATATKANAPVTARDKVAVPIMAAPAVPAPASTPAGAASAPIQSDGHPSQSVERAGDEALASQDNIVDGLRDLKLEKQTSNVSGDVPLATSISTPNKVVISQTPSDDNSRADSSSELGTKPPSLDGKSITSGTTFNALDEKESLRPDDSASMKAATEDDDAFSIRGSYFNGSRMGSEVAARMHRIQIGDMPPRTISTQAMVGTPGQLDLATPQSGISDKQPAAETELPMASGPGASDGLTASGGGFLSQHPDEKLLEAMRSDKDRFNLLKMEQQVIEFVENSKEPFMDFPPNNTFWRMLTHKLADYYHMTHSYEAVSGAVRIYRTPFCRIPPPLSTVAPSTSNTSSPAPAVIPRKIMRRGEDGEFAPSSANPSKPTSEAGSDPKDKPANSKERMTREEREEAYNRARQRIFGNMKESESSGQDGENSNGVSRASSVSAKDKPNGKKKANKQRRDDSEGFDSRSQYVVYYGGPQQTTWGPAPQAYPINNVPYNVQQYQAPYPAAVPTYAPNQAYPQNQGYQQTQAFPPQMVPNNGYAPQYGAMGNVSHLESSRQDPPPLLTHHQYPVPSAPQPAVPVQQQQRYQPPQPQVAPPYTPPMPSVSQPAWGPPQQGFNQPGPGYSSRSSPSPGGIPYAYGQLPANANPNDPKSQHPIPGSYNRQALNPKTQSFLPGGAMLPMQPPPGPYASSNHSSPQFLPAHMNYGGYQQPMPPPPQGGYGPGPMGYAMSRQGSNNSMGPYHHVPPQHHGMPPNASPHIAHSKIPGGPPPPTGPSGGPQGYSHLPTYGNPASLPQKPPM</sequence>
<feature type="domain" description="R3H" evidence="3">
    <location>
        <begin position="294"/>
        <end position="357"/>
    </location>
</feature>
<feature type="compositionally biased region" description="Low complexity" evidence="2">
    <location>
        <begin position="636"/>
        <end position="660"/>
    </location>
</feature>
<feature type="compositionally biased region" description="Basic and acidic residues" evidence="2">
    <location>
        <begin position="410"/>
        <end position="433"/>
    </location>
</feature>
<accession>A0AAE0UGQ1</accession>
<dbReference type="InterPro" id="IPR036867">
    <property type="entry name" value="R3H_dom_sf"/>
</dbReference>
<protein>
    <submittedName>
        <fullName evidence="5">Uncharacterized protein</fullName>
    </submittedName>
</protein>
<evidence type="ECO:0000259" key="3">
    <source>
        <dbReference type="PROSITE" id="PS51061"/>
    </source>
</evidence>
<evidence type="ECO:0000256" key="2">
    <source>
        <dbReference type="SAM" id="MobiDB-lite"/>
    </source>
</evidence>
<reference evidence="5" key="2">
    <citation type="submission" date="2023-07" db="EMBL/GenBank/DDBJ databases">
        <authorList>
            <consortium name="Lawrence Berkeley National Laboratory"/>
            <person name="Haridas S."/>
            <person name="Hensen N."/>
            <person name="Bonometti L."/>
            <person name="Westerberg I."/>
            <person name="Brannstrom I.O."/>
            <person name="Guillou S."/>
            <person name="Cros-Aarteil S."/>
            <person name="Calhoun S."/>
            <person name="Kuo A."/>
            <person name="Mondo S."/>
            <person name="Pangilinan J."/>
            <person name="Riley R."/>
            <person name="LaButti K."/>
            <person name="Andreopoulos B."/>
            <person name="Lipzen A."/>
            <person name="Chen C."/>
            <person name="Yanf M."/>
            <person name="Daum C."/>
            <person name="Ng V."/>
            <person name="Clum A."/>
            <person name="Steindorff A."/>
            <person name="Ohm R."/>
            <person name="Martin F."/>
            <person name="Silar P."/>
            <person name="Natvig D."/>
            <person name="Lalanne C."/>
            <person name="Gautier V."/>
            <person name="Ament-velasquez S.L."/>
            <person name="Kruys A."/>
            <person name="Hutchinson M.I."/>
            <person name="Powell A.J."/>
            <person name="Barry K."/>
            <person name="Miller A.N."/>
            <person name="Grigoriev I.V."/>
            <person name="Debuchy R."/>
            <person name="Gladieux P."/>
            <person name="Thoren M.H."/>
            <person name="Johannesson H."/>
        </authorList>
    </citation>
    <scope>NUCLEOTIDE SEQUENCE</scope>
    <source>
        <strain evidence="5">FGSC 1904</strain>
    </source>
</reference>
<keyword evidence="1" id="KW-0597">Phosphoprotein</keyword>
<feature type="compositionally biased region" description="Basic and acidic residues" evidence="2">
    <location>
        <begin position="167"/>
        <end position="179"/>
    </location>
</feature>
<feature type="compositionally biased region" description="Pro residues" evidence="2">
    <location>
        <begin position="613"/>
        <end position="627"/>
    </location>
</feature>
<feature type="compositionally biased region" description="Polar residues" evidence="2">
    <location>
        <begin position="397"/>
        <end position="408"/>
    </location>
</feature>
<proteinExistence type="predicted"/>
<evidence type="ECO:0000256" key="1">
    <source>
        <dbReference type="ARBA" id="ARBA00022553"/>
    </source>
</evidence>
<feature type="domain" description="SUZ" evidence="4">
    <location>
        <begin position="358"/>
        <end position="444"/>
    </location>
</feature>
<dbReference type="InterPro" id="IPR051937">
    <property type="entry name" value="R3H_domain_containing"/>
</dbReference>
<dbReference type="Gene3D" id="3.30.1370.50">
    <property type="entry name" value="R3H-like domain"/>
    <property type="match status" value="1"/>
</dbReference>